<keyword evidence="2" id="KW-1185">Reference proteome</keyword>
<sequence length="90" mass="10354">MISCFGKEPEPSMYWELKGRNFCENKIAHESVESSLPCSNCAANYIDREPAHLFLDKTIWRLEKDTKVTDSKNGFTGCLLFENWRGLSFA</sequence>
<reference evidence="1 2" key="1">
    <citation type="journal article" date="2023" name="Insect Mol. Biol.">
        <title>Genome sequencing provides insights into the evolution of gene families encoding plant cell wall-degrading enzymes in longhorned beetles.</title>
        <authorList>
            <person name="Shin N.R."/>
            <person name="Okamura Y."/>
            <person name="Kirsch R."/>
            <person name="Pauchet Y."/>
        </authorList>
    </citation>
    <scope>NUCLEOTIDE SEQUENCE [LARGE SCALE GENOMIC DNA]</scope>
    <source>
        <strain evidence="1">EAD_L_NR</strain>
    </source>
</reference>
<dbReference type="AlphaFoldDB" id="A0AAV8VFL2"/>
<proteinExistence type="predicted"/>
<name>A0AAV8VFL2_9CUCU</name>
<evidence type="ECO:0000313" key="2">
    <source>
        <dbReference type="Proteomes" id="UP001159042"/>
    </source>
</evidence>
<comment type="caution">
    <text evidence="1">The sequence shown here is derived from an EMBL/GenBank/DDBJ whole genome shotgun (WGS) entry which is preliminary data.</text>
</comment>
<organism evidence="1 2">
    <name type="scientific">Exocentrus adspersus</name>
    <dbReference type="NCBI Taxonomy" id="1586481"/>
    <lineage>
        <taxon>Eukaryota</taxon>
        <taxon>Metazoa</taxon>
        <taxon>Ecdysozoa</taxon>
        <taxon>Arthropoda</taxon>
        <taxon>Hexapoda</taxon>
        <taxon>Insecta</taxon>
        <taxon>Pterygota</taxon>
        <taxon>Neoptera</taxon>
        <taxon>Endopterygota</taxon>
        <taxon>Coleoptera</taxon>
        <taxon>Polyphaga</taxon>
        <taxon>Cucujiformia</taxon>
        <taxon>Chrysomeloidea</taxon>
        <taxon>Cerambycidae</taxon>
        <taxon>Lamiinae</taxon>
        <taxon>Acanthocinini</taxon>
        <taxon>Exocentrus</taxon>
    </lineage>
</organism>
<accession>A0AAV8VFL2</accession>
<dbReference type="EMBL" id="JANEYG010000103">
    <property type="protein sequence ID" value="KAJ8913052.1"/>
    <property type="molecule type" value="Genomic_DNA"/>
</dbReference>
<evidence type="ECO:0000313" key="1">
    <source>
        <dbReference type="EMBL" id="KAJ8913052.1"/>
    </source>
</evidence>
<dbReference type="Proteomes" id="UP001159042">
    <property type="component" value="Unassembled WGS sequence"/>
</dbReference>
<gene>
    <name evidence="1" type="ORF">NQ315_006553</name>
</gene>
<protein>
    <submittedName>
        <fullName evidence="1">Uncharacterized protein</fullName>
    </submittedName>
</protein>